<comment type="caution">
    <text evidence="4">The sequence shown here is derived from an EMBL/GenBank/DDBJ whole genome shotgun (WGS) entry which is preliminary data.</text>
</comment>
<accession>A0A5J4KI89</accession>
<proteinExistence type="inferred from homology"/>
<feature type="coiled-coil region" evidence="2">
    <location>
        <begin position="87"/>
        <end position="128"/>
    </location>
</feature>
<comment type="similarity">
    <text evidence="1">Belongs to the PspA/Vipp/IM30 family.</text>
</comment>
<dbReference type="EMBL" id="BKZW01000001">
    <property type="protein sequence ID" value="GER89214.1"/>
    <property type="molecule type" value="Genomic_DNA"/>
</dbReference>
<dbReference type="Proteomes" id="UP000326912">
    <property type="component" value="Unassembled WGS sequence"/>
</dbReference>
<dbReference type="PANTHER" id="PTHR31088:SF6">
    <property type="entry name" value="PHAGE SHOCK PROTEIN A"/>
    <property type="match status" value="1"/>
</dbReference>
<dbReference type="Pfam" id="PF04012">
    <property type="entry name" value="PspA_IM30"/>
    <property type="match status" value="1"/>
</dbReference>
<feature type="compositionally biased region" description="Polar residues" evidence="3">
    <location>
        <begin position="214"/>
        <end position="227"/>
    </location>
</feature>
<dbReference type="AlphaFoldDB" id="A0A5J4KI89"/>
<keyword evidence="5" id="KW-1185">Reference proteome</keyword>
<feature type="compositionally biased region" description="Basic residues" evidence="3">
    <location>
        <begin position="245"/>
        <end position="254"/>
    </location>
</feature>
<evidence type="ECO:0000256" key="1">
    <source>
        <dbReference type="ARBA" id="ARBA00043985"/>
    </source>
</evidence>
<gene>
    <name evidence="4" type="primary">pspA</name>
    <name evidence="4" type="ORF">KDW_33760</name>
</gene>
<sequence length="283" mass="32233">MNLLERALTLLRANLDTVAEKAEDPEKTLRQLQLDMRNQLVQVKTEVAKAIAEGHVLQKRIQARTTESDTWLKKAEQAVQQGNDGAARKALTQYNEHQKVVQRYQKQKKEQEQLVVTMRNLLHKLEAKITEVDTTIELLATRKRNALIQQQVYEALQKTGNAAAAANSRDPKDILLDAEARAQALAELNRRDLANQLETLSAEQTVENQLNTIKNQQQARTNGTNKKPGTGPLESIQPVEETTTRRRIKIQPRHTSKEVELSTDRDLDLEYLKKLLETPQNQE</sequence>
<name>A0A5J4KI89_9CHLR</name>
<evidence type="ECO:0000256" key="3">
    <source>
        <dbReference type="SAM" id="MobiDB-lite"/>
    </source>
</evidence>
<evidence type="ECO:0000313" key="5">
    <source>
        <dbReference type="Proteomes" id="UP000326912"/>
    </source>
</evidence>
<keyword evidence="2" id="KW-0175">Coiled coil</keyword>
<evidence type="ECO:0000256" key="2">
    <source>
        <dbReference type="SAM" id="Coils"/>
    </source>
</evidence>
<protein>
    <submittedName>
        <fullName evidence="4">Membrane protein</fullName>
    </submittedName>
</protein>
<dbReference type="RefSeq" id="WP_151757002.1">
    <property type="nucleotide sequence ID" value="NZ_BKZW01000001.1"/>
</dbReference>
<dbReference type="InterPro" id="IPR007157">
    <property type="entry name" value="PspA_VIPP1"/>
</dbReference>
<reference evidence="4 5" key="1">
    <citation type="submission" date="2019-10" db="EMBL/GenBank/DDBJ databases">
        <title>Dictyobacter vulcani sp. nov., within the class Ktedonobacteria, isolated from soil of volcanic Mt. Zao.</title>
        <authorList>
            <person name="Zheng Y."/>
            <person name="Wang C.M."/>
            <person name="Sakai Y."/>
            <person name="Abe K."/>
            <person name="Yokota A."/>
            <person name="Yabe S."/>
        </authorList>
    </citation>
    <scope>NUCLEOTIDE SEQUENCE [LARGE SCALE GENOMIC DNA]</scope>
    <source>
        <strain evidence="4 5">W12</strain>
    </source>
</reference>
<dbReference type="PANTHER" id="PTHR31088">
    <property type="entry name" value="MEMBRANE-ASSOCIATED PROTEIN VIPP1, CHLOROPLASTIC"/>
    <property type="match status" value="1"/>
</dbReference>
<feature type="region of interest" description="Disordered" evidence="3">
    <location>
        <begin position="214"/>
        <end position="262"/>
    </location>
</feature>
<organism evidence="4 5">
    <name type="scientific">Dictyobacter vulcani</name>
    <dbReference type="NCBI Taxonomy" id="2607529"/>
    <lineage>
        <taxon>Bacteria</taxon>
        <taxon>Bacillati</taxon>
        <taxon>Chloroflexota</taxon>
        <taxon>Ktedonobacteria</taxon>
        <taxon>Ktedonobacterales</taxon>
        <taxon>Dictyobacteraceae</taxon>
        <taxon>Dictyobacter</taxon>
    </lineage>
</organism>
<evidence type="ECO:0000313" key="4">
    <source>
        <dbReference type="EMBL" id="GER89214.1"/>
    </source>
</evidence>